<dbReference type="Proteomes" id="UP000821866">
    <property type="component" value="Chromosome 11"/>
</dbReference>
<dbReference type="EMBL" id="JABSTU010000003">
    <property type="protein sequence ID" value="KAH8034891.1"/>
    <property type="molecule type" value="Genomic_DNA"/>
</dbReference>
<evidence type="ECO:0000313" key="2">
    <source>
        <dbReference type="Proteomes" id="UP000821866"/>
    </source>
</evidence>
<protein>
    <submittedName>
        <fullName evidence="1">Uncharacterized protein</fullName>
    </submittedName>
</protein>
<name>A0A9J6EK55_RHIMP</name>
<gene>
    <name evidence="1" type="ORF">HPB51_003178</name>
</gene>
<proteinExistence type="predicted"/>
<accession>A0A9J6EK55</accession>
<keyword evidence="2" id="KW-1185">Reference proteome</keyword>
<comment type="caution">
    <text evidence="1">The sequence shown here is derived from an EMBL/GenBank/DDBJ whole genome shotgun (WGS) entry which is preliminary data.</text>
</comment>
<evidence type="ECO:0000313" key="1">
    <source>
        <dbReference type="EMBL" id="KAH8034891.1"/>
    </source>
</evidence>
<organism evidence="1 2">
    <name type="scientific">Rhipicephalus microplus</name>
    <name type="common">Cattle tick</name>
    <name type="synonym">Boophilus microplus</name>
    <dbReference type="NCBI Taxonomy" id="6941"/>
    <lineage>
        <taxon>Eukaryota</taxon>
        <taxon>Metazoa</taxon>
        <taxon>Ecdysozoa</taxon>
        <taxon>Arthropoda</taxon>
        <taxon>Chelicerata</taxon>
        <taxon>Arachnida</taxon>
        <taxon>Acari</taxon>
        <taxon>Parasitiformes</taxon>
        <taxon>Ixodida</taxon>
        <taxon>Ixodoidea</taxon>
        <taxon>Ixodidae</taxon>
        <taxon>Rhipicephalinae</taxon>
        <taxon>Rhipicephalus</taxon>
        <taxon>Boophilus</taxon>
    </lineage>
</organism>
<sequence length="214" mass="24229">MSDSTWTAATRACASCDNDLTIERAEASVFEIDSGRLTLSNVPNLVSLDFLRCVWVAHVRFIDDSDEPRFDFSALSRILRYSATLRSLVVKLAFINFCEQSFENSLYPGTALERLCLITKTKLQSSKAQTVVEDMASRPPSIFYIHIHYVDVETGSENSMTWIRRHEGEVVARPSRASAMPGKPCIMCSTQTFVALAKPLYRQLQQNKPRLRRL</sequence>
<dbReference type="VEuPathDB" id="VectorBase:LOC119180918"/>
<dbReference type="AlphaFoldDB" id="A0A9J6EK55"/>
<reference evidence="1" key="1">
    <citation type="journal article" date="2020" name="Cell">
        <title>Large-Scale Comparative Analyses of Tick Genomes Elucidate Their Genetic Diversity and Vector Capacities.</title>
        <authorList>
            <consortium name="Tick Genome and Microbiome Consortium (TIGMIC)"/>
            <person name="Jia N."/>
            <person name="Wang J."/>
            <person name="Shi W."/>
            <person name="Du L."/>
            <person name="Sun Y."/>
            <person name="Zhan W."/>
            <person name="Jiang J.F."/>
            <person name="Wang Q."/>
            <person name="Zhang B."/>
            <person name="Ji P."/>
            <person name="Bell-Sakyi L."/>
            <person name="Cui X.M."/>
            <person name="Yuan T.T."/>
            <person name="Jiang B.G."/>
            <person name="Yang W.F."/>
            <person name="Lam T.T."/>
            <person name="Chang Q.C."/>
            <person name="Ding S.J."/>
            <person name="Wang X.J."/>
            <person name="Zhu J.G."/>
            <person name="Ruan X.D."/>
            <person name="Zhao L."/>
            <person name="Wei J.T."/>
            <person name="Ye R.Z."/>
            <person name="Que T.C."/>
            <person name="Du C.H."/>
            <person name="Zhou Y.H."/>
            <person name="Cheng J.X."/>
            <person name="Dai P.F."/>
            <person name="Guo W.B."/>
            <person name="Han X.H."/>
            <person name="Huang E.J."/>
            <person name="Li L.F."/>
            <person name="Wei W."/>
            <person name="Gao Y.C."/>
            <person name="Liu J.Z."/>
            <person name="Shao H.Z."/>
            <person name="Wang X."/>
            <person name="Wang C.C."/>
            <person name="Yang T.C."/>
            <person name="Huo Q.B."/>
            <person name="Li W."/>
            <person name="Chen H.Y."/>
            <person name="Chen S.E."/>
            <person name="Zhou L.G."/>
            <person name="Ni X.B."/>
            <person name="Tian J.H."/>
            <person name="Sheng Y."/>
            <person name="Liu T."/>
            <person name="Pan Y.S."/>
            <person name="Xia L.Y."/>
            <person name="Li J."/>
            <person name="Zhao F."/>
            <person name="Cao W.C."/>
        </authorList>
    </citation>
    <scope>NUCLEOTIDE SEQUENCE</scope>
    <source>
        <strain evidence="1">Rmic-2018</strain>
    </source>
</reference>
<dbReference type="OMA" id="WIRRHEG"/>
<reference evidence="1" key="2">
    <citation type="submission" date="2021-09" db="EMBL/GenBank/DDBJ databases">
        <authorList>
            <person name="Jia N."/>
            <person name="Wang J."/>
            <person name="Shi W."/>
            <person name="Du L."/>
            <person name="Sun Y."/>
            <person name="Zhan W."/>
            <person name="Jiang J."/>
            <person name="Wang Q."/>
            <person name="Zhang B."/>
            <person name="Ji P."/>
            <person name="Sakyi L.B."/>
            <person name="Cui X."/>
            <person name="Yuan T."/>
            <person name="Jiang B."/>
            <person name="Yang W."/>
            <person name="Lam T.T.-Y."/>
            <person name="Chang Q."/>
            <person name="Ding S."/>
            <person name="Wang X."/>
            <person name="Zhu J."/>
            <person name="Ruan X."/>
            <person name="Zhao L."/>
            <person name="Wei J."/>
            <person name="Que T."/>
            <person name="Du C."/>
            <person name="Cheng J."/>
            <person name="Dai P."/>
            <person name="Han X."/>
            <person name="Huang E."/>
            <person name="Gao Y."/>
            <person name="Liu J."/>
            <person name="Shao H."/>
            <person name="Ye R."/>
            <person name="Li L."/>
            <person name="Wei W."/>
            <person name="Wang X."/>
            <person name="Wang C."/>
            <person name="Huo Q."/>
            <person name="Li W."/>
            <person name="Guo W."/>
            <person name="Chen H."/>
            <person name="Chen S."/>
            <person name="Zhou L."/>
            <person name="Zhou L."/>
            <person name="Ni X."/>
            <person name="Tian J."/>
            <person name="Zhou Y."/>
            <person name="Sheng Y."/>
            <person name="Liu T."/>
            <person name="Pan Y."/>
            <person name="Xia L."/>
            <person name="Li J."/>
            <person name="Zhao F."/>
            <person name="Cao W."/>
        </authorList>
    </citation>
    <scope>NUCLEOTIDE SEQUENCE</scope>
    <source>
        <strain evidence="1">Rmic-2018</strain>
        <tissue evidence="1">Larvae</tissue>
    </source>
</reference>